<keyword evidence="5" id="KW-0539">Nucleus</keyword>
<dbReference type="PANTHER" id="PTHR47540">
    <property type="entry name" value="THIAMINE REPRESSIBLE GENES REGULATORY PROTEIN THI5"/>
    <property type="match status" value="1"/>
</dbReference>
<evidence type="ECO:0000256" key="7">
    <source>
        <dbReference type="SAM" id="Phobius"/>
    </source>
</evidence>
<keyword evidence="3" id="KW-0238">DNA-binding</keyword>
<dbReference type="GeneID" id="85452353"/>
<dbReference type="CDD" id="cd12148">
    <property type="entry name" value="fungal_TF_MHR"/>
    <property type="match status" value="1"/>
</dbReference>
<gene>
    <name evidence="9" type="ORF">BDP55DRAFT_528871</name>
</gene>
<feature type="transmembrane region" description="Helical" evidence="7">
    <location>
        <begin position="423"/>
        <end position="444"/>
    </location>
</feature>
<accession>A0AAJ0A907</accession>
<protein>
    <submittedName>
        <fullName evidence="9">Fungal-specific transcription factor domain-containing protein</fullName>
    </submittedName>
</protein>
<name>A0AAJ0A907_9PEZI</name>
<dbReference type="InterPro" id="IPR007219">
    <property type="entry name" value="XnlR_reg_dom"/>
</dbReference>
<dbReference type="GO" id="GO:0043565">
    <property type="term" value="F:sequence-specific DNA binding"/>
    <property type="evidence" value="ECO:0007669"/>
    <property type="project" value="TreeGrafter"/>
</dbReference>
<evidence type="ECO:0000256" key="2">
    <source>
        <dbReference type="ARBA" id="ARBA00023015"/>
    </source>
</evidence>
<dbReference type="GO" id="GO:0045944">
    <property type="term" value="P:positive regulation of transcription by RNA polymerase II"/>
    <property type="evidence" value="ECO:0007669"/>
    <property type="project" value="TreeGrafter"/>
</dbReference>
<feature type="domain" description="Xylanolytic transcriptional activator regulatory" evidence="8">
    <location>
        <begin position="185"/>
        <end position="263"/>
    </location>
</feature>
<dbReference type="GO" id="GO:0008270">
    <property type="term" value="F:zinc ion binding"/>
    <property type="evidence" value="ECO:0007669"/>
    <property type="project" value="InterPro"/>
</dbReference>
<dbReference type="InterPro" id="IPR051711">
    <property type="entry name" value="Stress_Response_Reg"/>
</dbReference>
<proteinExistence type="predicted"/>
<evidence type="ECO:0000256" key="4">
    <source>
        <dbReference type="ARBA" id="ARBA00023163"/>
    </source>
</evidence>
<dbReference type="Pfam" id="PF04082">
    <property type="entry name" value="Fungal_trans"/>
    <property type="match status" value="1"/>
</dbReference>
<comment type="caution">
    <text evidence="9">The sequence shown here is derived from an EMBL/GenBank/DDBJ whole genome shotgun (WGS) entry which is preliminary data.</text>
</comment>
<keyword evidence="7" id="KW-0812">Transmembrane</keyword>
<dbReference type="AlphaFoldDB" id="A0AAJ0A907"/>
<evidence type="ECO:0000313" key="10">
    <source>
        <dbReference type="Proteomes" id="UP001224890"/>
    </source>
</evidence>
<feature type="region of interest" description="Disordered" evidence="6">
    <location>
        <begin position="1"/>
        <end position="20"/>
    </location>
</feature>
<dbReference type="Proteomes" id="UP001224890">
    <property type="component" value="Unassembled WGS sequence"/>
</dbReference>
<dbReference type="SMART" id="SM00906">
    <property type="entry name" value="Fungal_trans"/>
    <property type="match status" value="1"/>
</dbReference>
<keyword evidence="10" id="KW-1185">Reference proteome</keyword>
<feature type="non-terminal residue" evidence="9">
    <location>
        <position position="1"/>
    </location>
</feature>
<evidence type="ECO:0000259" key="8">
    <source>
        <dbReference type="SMART" id="SM00906"/>
    </source>
</evidence>
<keyword evidence="7" id="KW-1133">Transmembrane helix</keyword>
<feature type="non-terminal residue" evidence="9">
    <location>
        <position position="501"/>
    </location>
</feature>
<reference evidence="9" key="1">
    <citation type="submission" date="2021-06" db="EMBL/GenBank/DDBJ databases">
        <title>Comparative genomics, transcriptomics and evolutionary studies reveal genomic signatures of adaptation to plant cell wall in hemibiotrophic fungi.</title>
        <authorList>
            <consortium name="DOE Joint Genome Institute"/>
            <person name="Baroncelli R."/>
            <person name="Diaz J.F."/>
            <person name="Benocci T."/>
            <person name="Peng M."/>
            <person name="Battaglia E."/>
            <person name="Haridas S."/>
            <person name="Andreopoulos W."/>
            <person name="Labutti K."/>
            <person name="Pangilinan J."/>
            <person name="Floch G.L."/>
            <person name="Makela M.R."/>
            <person name="Henrissat B."/>
            <person name="Grigoriev I.V."/>
            <person name="Crouch J.A."/>
            <person name="De Vries R.P."/>
            <person name="Sukno S.A."/>
            <person name="Thon M.R."/>
        </authorList>
    </citation>
    <scope>NUCLEOTIDE SEQUENCE</scope>
    <source>
        <strain evidence="9">CBS 193.32</strain>
    </source>
</reference>
<dbReference type="PANTHER" id="PTHR47540:SF3">
    <property type="entry name" value="ZN(II)2CYS6 TRANSCRIPTION FACTOR (EUROFUNG)"/>
    <property type="match status" value="1"/>
</dbReference>
<evidence type="ECO:0000256" key="6">
    <source>
        <dbReference type="SAM" id="MobiDB-lite"/>
    </source>
</evidence>
<organism evidence="9 10">
    <name type="scientific">Colletotrichum godetiae</name>
    <dbReference type="NCBI Taxonomy" id="1209918"/>
    <lineage>
        <taxon>Eukaryota</taxon>
        <taxon>Fungi</taxon>
        <taxon>Dikarya</taxon>
        <taxon>Ascomycota</taxon>
        <taxon>Pezizomycotina</taxon>
        <taxon>Sordariomycetes</taxon>
        <taxon>Hypocreomycetidae</taxon>
        <taxon>Glomerellales</taxon>
        <taxon>Glomerellaceae</taxon>
        <taxon>Colletotrichum</taxon>
        <taxon>Colletotrichum acutatum species complex</taxon>
    </lineage>
</organism>
<evidence type="ECO:0000256" key="1">
    <source>
        <dbReference type="ARBA" id="ARBA00004123"/>
    </source>
</evidence>
<evidence type="ECO:0000256" key="5">
    <source>
        <dbReference type="ARBA" id="ARBA00023242"/>
    </source>
</evidence>
<evidence type="ECO:0000313" key="9">
    <source>
        <dbReference type="EMBL" id="KAK1658753.1"/>
    </source>
</evidence>
<keyword evidence="2" id="KW-0805">Transcription regulation</keyword>
<comment type="subcellular location">
    <subcellularLocation>
        <location evidence="1">Nucleus</location>
    </subcellularLocation>
</comment>
<dbReference type="GO" id="GO:0006351">
    <property type="term" value="P:DNA-templated transcription"/>
    <property type="evidence" value="ECO:0007669"/>
    <property type="project" value="InterPro"/>
</dbReference>
<dbReference type="EMBL" id="JAHMHR010000069">
    <property type="protein sequence ID" value="KAK1658753.1"/>
    <property type="molecule type" value="Genomic_DNA"/>
</dbReference>
<dbReference type="GO" id="GO:0005634">
    <property type="term" value="C:nucleus"/>
    <property type="evidence" value="ECO:0007669"/>
    <property type="project" value="UniProtKB-SubCell"/>
</dbReference>
<evidence type="ECO:0000256" key="3">
    <source>
        <dbReference type="ARBA" id="ARBA00023125"/>
    </source>
</evidence>
<sequence length="501" mass="57176">TDSLKDSPEPPQTDEQGHYVGPASGVSFLSRIQKRLKVQSPGYLNTSVFNFGDRPLPGQDSSFAILPPRPVAESMVKRYFDFAATTHRFLHRPTIESWLEMLYDTNGSMLYKESARSQTALLFMVFAHSNNYQNFCSSPLPLSARFFAVAEHQLSMEKGEIRLAHIQARLAQCFYLLAQSRLNHCWTLFGITAQLAMALGIHRKSRVDPKTSDRLDYVDLECRKRTFWCAYNLNTYLSAALGRPMTFHDEDIDQALPLCVDDDQIYPGYGTRLIEGSSLLASAPVAQIKLSRIVARVMRSLYGIKSCSTEEHLVFAARFNRDLSEWRDSISYLLDTAGPSALYVKLVLRQRDVLKLAYWHAQILVHRPFLLKSLSSIFSSGREKGTDYLRLRHEEIRMNIQLCIDAAIEITKHINLINNAGELYSTLFFIPYYGFCAVVILYVFSIQRRVETPETCLDCFRLASRCHAQIESIATNGSLMQRYGVVLQELRLEVLRNNTYL</sequence>
<keyword evidence="7" id="KW-0472">Membrane</keyword>
<dbReference type="RefSeq" id="XP_060423517.1">
    <property type="nucleotide sequence ID" value="XM_060567827.1"/>
</dbReference>
<keyword evidence="4" id="KW-0804">Transcription</keyword>